<dbReference type="InterPro" id="IPR009057">
    <property type="entry name" value="Homeodomain-like_sf"/>
</dbReference>
<evidence type="ECO:0000313" key="6">
    <source>
        <dbReference type="EMBL" id="QGY39686.1"/>
    </source>
</evidence>
<gene>
    <name evidence="6" type="ORF">GM415_05990</name>
</gene>
<dbReference type="PRINTS" id="PR00455">
    <property type="entry name" value="HTHTETR"/>
</dbReference>
<reference evidence="6 7" key="1">
    <citation type="submission" date="2019-11" db="EMBL/GenBank/DDBJ databases">
        <authorList>
            <person name="Zheng R.K."/>
            <person name="Sun C.M."/>
        </authorList>
    </citation>
    <scope>NUCLEOTIDE SEQUENCE [LARGE SCALE GENOMIC DNA]</scope>
    <source>
        <strain evidence="6 7">SRB007</strain>
    </source>
</reference>
<dbReference type="GO" id="GO:0003700">
    <property type="term" value="F:DNA-binding transcription factor activity"/>
    <property type="evidence" value="ECO:0007669"/>
    <property type="project" value="TreeGrafter"/>
</dbReference>
<dbReference type="FunFam" id="1.10.10.60:FF:000141">
    <property type="entry name" value="TetR family transcriptional regulator"/>
    <property type="match status" value="1"/>
</dbReference>
<keyword evidence="1" id="KW-0805">Transcription regulation</keyword>
<dbReference type="InterPro" id="IPR050109">
    <property type="entry name" value="HTH-type_TetR-like_transc_reg"/>
</dbReference>
<dbReference type="Gene3D" id="1.10.10.60">
    <property type="entry name" value="Homeodomain-like"/>
    <property type="match status" value="1"/>
</dbReference>
<evidence type="ECO:0000256" key="4">
    <source>
        <dbReference type="PROSITE-ProRule" id="PRU00335"/>
    </source>
</evidence>
<evidence type="ECO:0000256" key="3">
    <source>
        <dbReference type="ARBA" id="ARBA00023163"/>
    </source>
</evidence>
<keyword evidence="7" id="KW-1185">Reference proteome</keyword>
<dbReference type="Proteomes" id="UP000428328">
    <property type="component" value="Chromosome"/>
</dbReference>
<dbReference type="Gene3D" id="1.10.357.10">
    <property type="entry name" value="Tetracycline Repressor, domain 2"/>
    <property type="match status" value="1"/>
</dbReference>
<dbReference type="Pfam" id="PF00440">
    <property type="entry name" value="TetR_N"/>
    <property type="match status" value="1"/>
</dbReference>
<feature type="DNA-binding region" description="H-T-H motif" evidence="4">
    <location>
        <begin position="32"/>
        <end position="51"/>
    </location>
</feature>
<dbReference type="PANTHER" id="PTHR30055:SF234">
    <property type="entry name" value="HTH-TYPE TRANSCRIPTIONAL REGULATOR BETI"/>
    <property type="match status" value="1"/>
</dbReference>
<dbReference type="RefSeq" id="WP_158946911.1">
    <property type="nucleotide sequence ID" value="NZ_CP046400.1"/>
</dbReference>
<dbReference type="AlphaFoldDB" id="A0A6I6JA99"/>
<accession>A0A6I6JA99</accession>
<proteinExistence type="predicted"/>
<dbReference type="InterPro" id="IPR001647">
    <property type="entry name" value="HTH_TetR"/>
</dbReference>
<evidence type="ECO:0000313" key="7">
    <source>
        <dbReference type="Proteomes" id="UP000428328"/>
    </source>
</evidence>
<evidence type="ECO:0000256" key="1">
    <source>
        <dbReference type="ARBA" id="ARBA00023015"/>
    </source>
</evidence>
<dbReference type="PANTHER" id="PTHR30055">
    <property type="entry name" value="HTH-TYPE TRANSCRIPTIONAL REGULATOR RUTR"/>
    <property type="match status" value="1"/>
</dbReference>
<dbReference type="Pfam" id="PF14246">
    <property type="entry name" value="TetR_C_7"/>
    <property type="match status" value="1"/>
</dbReference>
<keyword evidence="2 4" id="KW-0238">DNA-binding</keyword>
<dbReference type="KEGG" id="psel:GM415_05990"/>
<dbReference type="PROSITE" id="PS50977">
    <property type="entry name" value="HTH_TETR_2"/>
    <property type="match status" value="1"/>
</dbReference>
<keyword evidence="3" id="KW-0804">Transcription</keyword>
<dbReference type="InterPro" id="IPR039536">
    <property type="entry name" value="TetR_C_Proteobacteria"/>
</dbReference>
<dbReference type="EMBL" id="CP046400">
    <property type="protein sequence ID" value="QGY39686.1"/>
    <property type="molecule type" value="Genomic_DNA"/>
</dbReference>
<dbReference type="SUPFAM" id="SSF46689">
    <property type="entry name" value="Homeodomain-like"/>
    <property type="match status" value="1"/>
</dbReference>
<organism evidence="6 7">
    <name type="scientific">Pseudodesulfovibrio cashew</name>
    <dbReference type="NCBI Taxonomy" id="2678688"/>
    <lineage>
        <taxon>Bacteria</taxon>
        <taxon>Pseudomonadati</taxon>
        <taxon>Thermodesulfobacteriota</taxon>
        <taxon>Desulfovibrionia</taxon>
        <taxon>Desulfovibrionales</taxon>
        <taxon>Desulfovibrionaceae</taxon>
    </lineage>
</organism>
<feature type="domain" description="HTH tetR-type" evidence="5">
    <location>
        <begin position="9"/>
        <end position="69"/>
    </location>
</feature>
<evidence type="ECO:0000256" key="2">
    <source>
        <dbReference type="ARBA" id="ARBA00023125"/>
    </source>
</evidence>
<protein>
    <submittedName>
        <fullName evidence="6">TetR family transcriptional regulator</fullName>
    </submittedName>
</protein>
<evidence type="ECO:0000259" key="5">
    <source>
        <dbReference type="PROSITE" id="PS50977"/>
    </source>
</evidence>
<dbReference type="GO" id="GO:0000976">
    <property type="term" value="F:transcription cis-regulatory region binding"/>
    <property type="evidence" value="ECO:0007669"/>
    <property type="project" value="TreeGrafter"/>
</dbReference>
<sequence length="195" mass="22331">MTRIEQKKERKREAILRAAWEVFLSEGYLGAGMDRIAKKAGVTKQTVYRYFESKEQLFQACLEARREDNGSEFLKELDREDTRLALSRFAAGFLAHHMSEEHLAGIRLLIAEGPEAPELTRAFYAAGPRDTRTRLARFIEERCHAEDTEYAVRMLLDTLLSMRMGVLVGLHAPPSPEEITEHAGRTVRQFMKLCS</sequence>
<name>A0A6I6JA99_9BACT</name>